<dbReference type="Pfam" id="PF01381">
    <property type="entry name" value="HTH_3"/>
    <property type="match status" value="1"/>
</dbReference>
<dbReference type="RefSeq" id="WP_149620754.1">
    <property type="nucleotide sequence ID" value="NZ_VOBL01000025.1"/>
</dbReference>
<dbReference type="CDD" id="cd00093">
    <property type="entry name" value="HTH_XRE"/>
    <property type="match status" value="1"/>
</dbReference>
<dbReference type="OrthoDB" id="5738376at2"/>
<comment type="caution">
    <text evidence="2">The sequence shown here is derived from an EMBL/GenBank/DDBJ whole genome shotgun (WGS) entry which is preliminary data.</text>
</comment>
<accession>A0A5B0E481</accession>
<proteinExistence type="predicted"/>
<evidence type="ECO:0000313" key="2">
    <source>
        <dbReference type="EMBL" id="KAA0973478.1"/>
    </source>
</evidence>
<dbReference type="Gene3D" id="1.10.260.40">
    <property type="entry name" value="lambda repressor-like DNA-binding domains"/>
    <property type="match status" value="1"/>
</dbReference>
<evidence type="ECO:0000259" key="1">
    <source>
        <dbReference type="PROSITE" id="PS50943"/>
    </source>
</evidence>
<dbReference type="InterPro" id="IPR001387">
    <property type="entry name" value="Cro/C1-type_HTH"/>
</dbReference>
<dbReference type="InterPro" id="IPR010982">
    <property type="entry name" value="Lambda_DNA-bd_dom_sf"/>
</dbReference>
<dbReference type="SUPFAM" id="SSF47413">
    <property type="entry name" value="lambda repressor-like DNA-binding domains"/>
    <property type="match status" value="1"/>
</dbReference>
<gene>
    <name evidence="2" type="ORF">FQ154_17900</name>
</gene>
<organism evidence="2 3">
    <name type="scientific">Paeniglutamicibacter gangotriensis</name>
    <dbReference type="NCBI Taxonomy" id="254787"/>
    <lineage>
        <taxon>Bacteria</taxon>
        <taxon>Bacillati</taxon>
        <taxon>Actinomycetota</taxon>
        <taxon>Actinomycetes</taxon>
        <taxon>Micrococcales</taxon>
        <taxon>Micrococcaceae</taxon>
        <taxon>Paeniglutamicibacter</taxon>
    </lineage>
</organism>
<dbReference type="EMBL" id="VOBL01000025">
    <property type="protein sequence ID" value="KAA0973478.1"/>
    <property type="molecule type" value="Genomic_DNA"/>
</dbReference>
<evidence type="ECO:0000313" key="3">
    <source>
        <dbReference type="Proteomes" id="UP000323856"/>
    </source>
</evidence>
<sequence length="120" mass="13727">MAMSLNGFLAEHPVDLERVEAHKKRMLAEVRAYRLRELREVAGLTQEQGAARIGVSQRQLSKIEHGNLKNSKFGTVRGYMEAVGGNLTIEYVNGDARVQIARHQLQQRFPRSFRRIRAQI</sequence>
<feature type="domain" description="HTH cro/C1-type" evidence="1">
    <location>
        <begin position="35"/>
        <end position="67"/>
    </location>
</feature>
<protein>
    <submittedName>
        <fullName evidence="2">Helix-turn-helix domain-containing protein</fullName>
    </submittedName>
</protein>
<dbReference type="GO" id="GO:0003677">
    <property type="term" value="F:DNA binding"/>
    <property type="evidence" value="ECO:0007669"/>
    <property type="project" value="InterPro"/>
</dbReference>
<dbReference type="PROSITE" id="PS50943">
    <property type="entry name" value="HTH_CROC1"/>
    <property type="match status" value="1"/>
</dbReference>
<reference evidence="2 3" key="1">
    <citation type="submission" date="2019-07" db="EMBL/GenBank/DDBJ databases">
        <title>Analysis of the biochemical properties, biological activity and biotechnological potential of siderophores and biosurfactants produced by Antarctic psychrotolerant bacteria.</title>
        <authorList>
            <person name="Styczynski M."/>
            <person name="Krucon T."/>
            <person name="Decewicz P."/>
            <person name="Dziewit L."/>
        </authorList>
    </citation>
    <scope>NUCLEOTIDE SEQUENCE [LARGE SCALE GENOMIC DNA]</scope>
    <source>
        <strain evidence="2 3">ANT_H27</strain>
    </source>
</reference>
<dbReference type="AlphaFoldDB" id="A0A5B0E481"/>
<dbReference type="Proteomes" id="UP000323856">
    <property type="component" value="Unassembled WGS sequence"/>
</dbReference>
<name>A0A5B0E481_9MICC</name>
<dbReference type="SMART" id="SM00530">
    <property type="entry name" value="HTH_XRE"/>
    <property type="match status" value="1"/>
</dbReference>